<name>A0A4Y7PIQ3_9AGAM</name>
<dbReference type="VEuPathDB" id="FungiDB:BD410DRAFT_121938"/>
<dbReference type="Proteomes" id="UP000294933">
    <property type="component" value="Unassembled WGS sequence"/>
</dbReference>
<protein>
    <submittedName>
        <fullName evidence="1">Uncharacterized protein</fullName>
    </submittedName>
</protein>
<proteinExistence type="predicted"/>
<dbReference type="AlphaFoldDB" id="A0A4Y7PIQ3"/>
<dbReference type="OrthoDB" id="5345268at2759"/>
<gene>
    <name evidence="1" type="ORF">BD410DRAFT_121938</name>
</gene>
<reference evidence="1 2" key="1">
    <citation type="submission" date="2018-06" db="EMBL/GenBank/DDBJ databases">
        <title>A transcriptomic atlas of mushroom development highlights an independent origin of complex multicellularity.</title>
        <authorList>
            <consortium name="DOE Joint Genome Institute"/>
            <person name="Krizsan K."/>
            <person name="Almasi E."/>
            <person name="Merenyi Z."/>
            <person name="Sahu N."/>
            <person name="Viragh M."/>
            <person name="Koszo T."/>
            <person name="Mondo S."/>
            <person name="Kiss B."/>
            <person name="Balint B."/>
            <person name="Kues U."/>
            <person name="Barry K."/>
            <person name="Hegedus J.C."/>
            <person name="Henrissat B."/>
            <person name="Johnson J."/>
            <person name="Lipzen A."/>
            <person name="Ohm R."/>
            <person name="Nagy I."/>
            <person name="Pangilinan J."/>
            <person name="Yan J."/>
            <person name="Xiong Y."/>
            <person name="Grigoriev I.V."/>
            <person name="Hibbett D.S."/>
            <person name="Nagy L.G."/>
        </authorList>
    </citation>
    <scope>NUCLEOTIDE SEQUENCE [LARGE SCALE GENOMIC DNA]</scope>
    <source>
        <strain evidence="1 2">SZMC22713</strain>
    </source>
</reference>
<keyword evidence="2" id="KW-1185">Reference proteome</keyword>
<dbReference type="EMBL" id="ML170278">
    <property type="protein sequence ID" value="TDL15353.1"/>
    <property type="molecule type" value="Genomic_DNA"/>
</dbReference>
<evidence type="ECO:0000313" key="2">
    <source>
        <dbReference type="Proteomes" id="UP000294933"/>
    </source>
</evidence>
<organism evidence="1 2">
    <name type="scientific">Rickenella mellea</name>
    <dbReference type="NCBI Taxonomy" id="50990"/>
    <lineage>
        <taxon>Eukaryota</taxon>
        <taxon>Fungi</taxon>
        <taxon>Dikarya</taxon>
        <taxon>Basidiomycota</taxon>
        <taxon>Agaricomycotina</taxon>
        <taxon>Agaricomycetes</taxon>
        <taxon>Hymenochaetales</taxon>
        <taxon>Rickenellaceae</taxon>
        <taxon>Rickenella</taxon>
    </lineage>
</organism>
<evidence type="ECO:0000313" key="1">
    <source>
        <dbReference type="EMBL" id="TDL15353.1"/>
    </source>
</evidence>
<accession>A0A4Y7PIQ3</accession>
<sequence length="246" mass="27959">MFSYPESSRLAIISVTLNWNAFDDPHNPACQWRIDTPESLYYPGTHRGDLSFAKFGSNVLDARIKVQWSSAILSPFVTESGHLSSDGYLEDSMIMLAFTPTLMALAHIFHEVSGAGFRYITQGKDRFTRAASFFSRAYTSRVPEEDDFTAVGFSHQCRQTSITVIQELLEFHNASLLQESTVVNSEWDFCLAFADVNSQREWAMEERRWADKITAVLFPQCREAQLNCEINELNPPAYRTSSIVRS</sequence>